<feature type="region of interest" description="Disordered" evidence="1">
    <location>
        <begin position="1"/>
        <end position="64"/>
    </location>
</feature>
<dbReference type="NCBIfam" id="NF041121">
    <property type="entry name" value="SAV_2336_NTERM"/>
    <property type="match status" value="1"/>
</dbReference>
<dbReference type="InterPro" id="IPR047738">
    <property type="entry name" value="SAV_2336-like_N"/>
</dbReference>
<feature type="compositionally biased region" description="Basic and acidic residues" evidence="1">
    <location>
        <begin position="116"/>
        <end position="125"/>
    </location>
</feature>
<dbReference type="Gene3D" id="1.25.40.10">
    <property type="entry name" value="Tetratricopeptide repeat domain"/>
    <property type="match status" value="1"/>
</dbReference>
<gene>
    <name evidence="2" type="ORF">ACFO3J_13450</name>
</gene>
<name>A0ABV8HNS6_9ACTN</name>
<accession>A0ABV8HNS6</accession>
<dbReference type="EMBL" id="JBHSBB010000010">
    <property type="protein sequence ID" value="MFC4032484.1"/>
    <property type="molecule type" value="Genomic_DNA"/>
</dbReference>
<evidence type="ECO:0000256" key="1">
    <source>
        <dbReference type="SAM" id="MobiDB-lite"/>
    </source>
</evidence>
<evidence type="ECO:0000313" key="2">
    <source>
        <dbReference type="EMBL" id="MFC4032484.1"/>
    </source>
</evidence>
<feature type="compositionally biased region" description="Low complexity" evidence="1">
    <location>
        <begin position="18"/>
        <end position="28"/>
    </location>
</feature>
<comment type="caution">
    <text evidence="2">The sequence shown here is derived from an EMBL/GenBank/DDBJ whole genome shotgun (WGS) entry which is preliminary data.</text>
</comment>
<dbReference type="Proteomes" id="UP001595765">
    <property type="component" value="Unassembled WGS sequence"/>
</dbReference>
<dbReference type="InterPro" id="IPR011990">
    <property type="entry name" value="TPR-like_helical_dom_sf"/>
</dbReference>
<reference evidence="3" key="1">
    <citation type="journal article" date="2019" name="Int. J. Syst. Evol. Microbiol.">
        <title>The Global Catalogue of Microorganisms (GCM) 10K type strain sequencing project: providing services to taxonomists for standard genome sequencing and annotation.</title>
        <authorList>
            <consortium name="The Broad Institute Genomics Platform"/>
            <consortium name="The Broad Institute Genome Sequencing Center for Infectious Disease"/>
            <person name="Wu L."/>
            <person name="Ma J."/>
        </authorList>
    </citation>
    <scope>NUCLEOTIDE SEQUENCE [LARGE SCALE GENOMIC DNA]</scope>
    <source>
        <strain evidence="3">CGMCC 4.7237</strain>
    </source>
</reference>
<dbReference type="RefSeq" id="WP_386429486.1">
    <property type="nucleotide sequence ID" value="NZ_JBHSBB010000010.1"/>
</dbReference>
<organism evidence="2 3">
    <name type="scientific">Streptomyces polygonati</name>
    <dbReference type="NCBI Taxonomy" id="1617087"/>
    <lineage>
        <taxon>Bacteria</taxon>
        <taxon>Bacillati</taxon>
        <taxon>Actinomycetota</taxon>
        <taxon>Actinomycetes</taxon>
        <taxon>Kitasatosporales</taxon>
        <taxon>Streptomycetaceae</taxon>
        <taxon>Streptomyces</taxon>
    </lineage>
</organism>
<proteinExistence type="predicted"/>
<evidence type="ECO:0000313" key="3">
    <source>
        <dbReference type="Proteomes" id="UP001595765"/>
    </source>
</evidence>
<feature type="compositionally biased region" description="Pro residues" evidence="1">
    <location>
        <begin position="29"/>
        <end position="53"/>
    </location>
</feature>
<protein>
    <submittedName>
        <fullName evidence="2">SAV_2336 N-terminal domain-related protein</fullName>
    </submittedName>
</protein>
<feature type="compositionally biased region" description="Pro residues" evidence="1">
    <location>
        <begin position="1"/>
        <end position="17"/>
    </location>
</feature>
<keyword evidence="3" id="KW-1185">Reference proteome</keyword>
<feature type="region of interest" description="Disordered" evidence="1">
    <location>
        <begin position="86"/>
        <end position="139"/>
    </location>
</feature>
<sequence>MAEPDPGPHPEPPPRAPTEPVAPATAGRPPGPPADPPPGQPGPPSPPADPPTADPLAEVVAALDRSGLRPAATELADALWLARWSRPTTAGPDPAADSGPEPAADRTPPPGHPRTPKGDSTDGKGRRLVPPAADPPADGMISLYPGAGVPGRARPAAGASALGVTIPEAAALPKLLELQAALRPLQRYHSPARPRREVLDEAATADRTALAGGLMLPVFRPVPRGDAAMQLLMDASSSMFVWERMLRELVTVFERLGAFHEVQVRYLHATPEGELAVSGRFDPEPAGLRSAQQLLDPTGRRITLLVSDCVGPLWRSGQGHRLLHRLLRLGPTAVLQPLPARLWNRTRLPVSYGVLHRAAGLSTAAPLRFSAGAATAGAEPDALPVPVLPPAASALGAWARLLAGMGSGQVPAAVGWVRPDHPASHSAPRRTTVPVPALVGRFRSAASPAAAQLAVYLAAAPLFLPVMQLVQRTMLPDSGPAELAEVLLSGLLVRGTDEDHRWYHFADGVRDALLSSLGRDEALLVLKHCSQYVEQRFGKGGPNFPALAITQLTEGLGDLAADEAVRSALEQAARASGVREVVRDEELPAVVGTESPQPFAEVAARVLERFMPLPQGPGGQVAQTGPAGPSSVVRQARALTARFHGKGMVQNLLDAVQLLRAATAREGVRGIDPDLWSELAQQLVVLWRVRGGADLLREAQEAAETATAHPGSVRARAVRARVFQAAAEDRAAIGDDRGALELLRRADREFTAVCAAPGLDPRQLLDATLERVRVLEDQWQLGGDAGLLHETLGMLEAFADSWPPGQDRPSGLPLAHGRALLRLAGTARDRQSAAIFAQRAATSFLSGLDALEREDAPPEARHIATLSLIDAQLLEGGRLDEARRHLDRALGESGDDAAARAALLLRSGRIAVARYAQDGSPAELESAAGRFAEACRLTSRDRPEYREMVAEWGEALLTRAELPDGDGFVNRAVQVLRDCRMETPESDPMLPDRLLMLGRALILRYRAEEDLVDLREAEYVLGLALQPAVEPGQVARIWFELGESHRLGYLHTHRPERLDQAADAYRRAAESASAARPQAPEPGPMARLSARAHHWRGVVYESARRPRAAAEAYRAALAAWRTLPAGPDSAEAARTAQLLDALTRPA</sequence>